<dbReference type="SUPFAM" id="SSF53474">
    <property type="entry name" value="alpha/beta-Hydrolases"/>
    <property type="match status" value="1"/>
</dbReference>
<dbReference type="Gene3D" id="1.20.120.980">
    <property type="entry name" value="Serine carboxypeptidase S28, SKS domain"/>
    <property type="match status" value="1"/>
</dbReference>
<name>A0A210PGY5_MIZYE</name>
<keyword evidence="2 7" id="KW-0645">Protease</keyword>
<keyword evidence="5" id="KW-0325">Glycoprotein</keyword>
<dbReference type="PANTHER" id="PTHR11010:SF11">
    <property type="entry name" value="THYMUS-SPECIFIC SERINE PROTEASE"/>
    <property type="match status" value="1"/>
</dbReference>
<comment type="similarity">
    <text evidence="1">Belongs to the peptidase S28 family.</text>
</comment>
<dbReference type="GO" id="GO:0070008">
    <property type="term" value="F:serine-type exopeptidase activity"/>
    <property type="evidence" value="ECO:0007669"/>
    <property type="project" value="InterPro"/>
</dbReference>
<feature type="chain" id="PRO_5012058102" evidence="6">
    <location>
        <begin position="23"/>
        <end position="504"/>
    </location>
</feature>
<evidence type="ECO:0000313" key="8">
    <source>
        <dbReference type="Proteomes" id="UP000242188"/>
    </source>
</evidence>
<dbReference type="InterPro" id="IPR029058">
    <property type="entry name" value="AB_hydrolase_fold"/>
</dbReference>
<evidence type="ECO:0000256" key="5">
    <source>
        <dbReference type="ARBA" id="ARBA00023180"/>
    </source>
</evidence>
<proteinExistence type="inferred from homology"/>
<protein>
    <submittedName>
        <fullName evidence="7">Thymus-specific serine protease</fullName>
    </submittedName>
</protein>
<feature type="signal peptide" evidence="6">
    <location>
        <begin position="1"/>
        <end position="22"/>
    </location>
</feature>
<gene>
    <name evidence="7" type="ORF">KP79_PYT10590</name>
</gene>
<dbReference type="GO" id="GO:0005768">
    <property type="term" value="C:endosome"/>
    <property type="evidence" value="ECO:0007669"/>
    <property type="project" value="TreeGrafter"/>
</dbReference>
<dbReference type="AlphaFoldDB" id="A0A210PGY5"/>
<dbReference type="Pfam" id="PF05577">
    <property type="entry name" value="Peptidase_S28"/>
    <property type="match status" value="1"/>
</dbReference>
<dbReference type="OrthoDB" id="1735038at2759"/>
<evidence type="ECO:0000256" key="2">
    <source>
        <dbReference type="ARBA" id="ARBA00022670"/>
    </source>
</evidence>
<evidence type="ECO:0000256" key="3">
    <source>
        <dbReference type="ARBA" id="ARBA00022729"/>
    </source>
</evidence>
<keyword evidence="8" id="KW-1185">Reference proteome</keyword>
<dbReference type="GO" id="GO:0008239">
    <property type="term" value="F:dipeptidyl-peptidase activity"/>
    <property type="evidence" value="ECO:0007669"/>
    <property type="project" value="TreeGrafter"/>
</dbReference>
<sequence length="504" mass="55645">MKWTAPVFTVVIAALCTSLCEGILGNHFWKIRRLVETRRINGLSDGQILGKPSSVSELFITQPLDHFDRLSQEAGETFQQRVFVNDQFYETPKGPVFLYIGGEGTLNPMAAKAGFPAELAKPHGALIVAAEHRFYGASINDDGLKLDSLRHLSSQQALADLAEVHTYISQRYNLSRDHPWVCFGGSYAGALSAWFRVKYPHLVVGALASSAPVMALTNFEGYNDVVAASLESSIVGGTEECMTQIQQAFIQIDALLKLGNHKMLEGYFKSCQPVTDPLDRLTFVSNLASIIQGAVQYNREIPGLDIDTICGIMQVTSDPLANLASLNLKFMEIMNMSCENNSYTESVRMLANTTVDRKAQGAGIRQWTWQTCTQFGYYQTCDANTSCPFSHLIDLTSQTQLCRDFFSISPKDIPKFVGFTNEYYGGSSPRGSKIIFSNGSIDPWHKLGVLTGLSATEQAVFIEGTAHCNDLMPSKPKDPPQLTAARRKIASIITGWLKDEQRVY</sequence>
<evidence type="ECO:0000313" key="7">
    <source>
        <dbReference type="EMBL" id="OWF35753.1"/>
    </source>
</evidence>
<dbReference type="PANTHER" id="PTHR11010">
    <property type="entry name" value="PROTEASE S28 PRO-X CARBOXYPEPTIDASE-RELATED"/>
    <property type="match status" value="1"/>
</dbReference>
<dbReference type="InterPro" id="IPR042269">
    <property type="entry name" value="Ser_carbopepase_S28_SKS"/>
</dbReference>
<accession>A0A210PGY5</accession>
<dbReference type="EMBL" id="NEDP02076710">
    <property type="protein sequence ID" value="OWF35753.1"/>
    <property type="molecule type" value="Genomic_DNA"/>
</dbReference>
<dbReference type="Proteomes" id="UP000242188">
    <property type="component" value="Unassembled WGS sequence"/>
</dbReference>
<dbReference type="GO" id="GO:0006508">
    <property type="term" value="P:proteolysis"/>
    <property type="evidence" value="ECO:0007669"/>
    <property type="project" value="UniProtKB-KW"/>
</dbReference>
<reference evidence="7 8" key="1">
    <citation type="journal article" date="2017" name="Nat. Ecol. Evol.">
        <title>Scallop genome provides insights into evolution of bilaterian karyotype and development.</title>
        <authorList>
            <person name="Wang S."/>
            <person name="Zhang J."/>
            <person name="Jiao W."/>
            <person name="Li J."/>
            <person name="Xun X."/>
            <person name="Sun Y."/>
            <person name="Guo X."/>
            <person name="Huan P."/>
            <person name="Dong B."/>
            <person name="Zhang L."/>
            <person name="Hu X."/>
            <person name="Sun X."/>
            <person name="Wang J."/>
            <person name="Zhao C."/>
            <person name="Wang Y."/>
            <person name="Wang D."/>
            <person name="Huang X."/>
            <person name="Wang R."/>
            <person name="Lv J."/>
            <person name="Li Y."/>
            <person name="Zhang Z."/>
            <person name="Liu B."/>
            <person name="Lu W."/>
            <person name="Hui Y."/>
            <person name="Liang J."/>
            <person name="Zhou Z."/>
            <person name="Hou R."/>
            <person name="Li X."/>
            <person name="Liu Y."/>
            <person name="Li H."/>
            <person name="Ning X."/>
            <person name="Lin Y."/>
            <person name="Zhao L."/>
            <person name="Xing Q."/>
            <person name="Dou J."/>
            <person name="Li Y."/>
            <person name="Mao J."/>
            <person name="Guo H."/>
            <person name="Dou H."/>
            <person name="Li T."/>
            <person name="Mu C."/>
            <person name="Jiang W."/>
            <person name="Fu Q."/>
            <person name="Fu X."/>
            <person name="Miao Y."/>
            <person name="Liu J."/>
            <person name="Yu Q."/>
            <person name="Li R."/>
            <person name="Liao H."/>
            <person name="Li X."/>
            <person name="Kong Y."/>
            <person name="Jiang Z."/>
            <person name="Chourrout D."/>
            <person name="Li R."/>
            <person name="Bao Z."/>
        </authorList>
    </citation>
    <scope>NUCLEOTIDE SEQUENCE [LARGE SCALE GENOMIC DNA]</scope>
    <source>
        <strain evidence="7 8">PY_sf001</strain>
    </source>
</reference>
<evidence type="ECO:0000256" key="6">
    <source>
        <dbReference type="SAM" id="SignalP"/>
    </source>
</evidence>
<keyword evidence="3 6" id="KW-0732">Signal</keyword>
<organism evidence="7 8">
    <name type="scientific">Mizuhopecten yessoensis</name>
    <name type="common">Japanese scallop</name>
    <name type="synonym">Patinopecten yessoensis</name>
    <dbReference type="NCBI Taxonomy" id="6573"/>
    <lineage>
        <taxon>Eukaryota</taxon>
        <taxon>Metazoa</taxon>
        <taxon>Spiralia</taxon>
        <taxon>Lophotrochozoa</taxon>
        <taxon>Mollusca</taxon>
        <taxon>Bivalvia</taxon>
        <taxon>Autobranchia</taxon>
        <taxon>Pteriomorphia</taxon>
        <taxon>Pectinida</taxon>
        <taxon>Pectinoidea</taxon>
        <taxon>Pectinidae</taxon>
        <taxon>Mizuhopecten</taxon>
    </lineage>
</organism>
<dbReference type="GO" id="GO:0005764">
    <property type="term" value="C:lysosome"/>
    <property type="evidence" value="ECO:0007669"/>
    <property type="project" value="TreeGrafter"/>
</dbReference>
<keyword evidence="4" id="KW-0378">Hydrolase</keyword>
<dbReference type="Gene3D" id="3.40.50.1820">
    <property type="entry name" value="alpha/beta hydrolase"/>
    <property type="match status" value="1"/>
</dbReference>
<dbReference type="InterPro" id="IPR008758">
    <property type="entry name" value="Peptidase_S28"/>
</dbReference>
<comment type="caution">
    <text evidence="7">The sequence shown here is derived from an EMBL/GenBank/DDBJ whole genome shotgun (WGS) entry which is preliminary data.</text>
</comment>
<evidence type="ECO:0000256" key="4">
    <source>
        <dbReference type="ARBA" id="ARBA00022801"/>
    </source>
</evidence>
<evidence type="ECO:0000256" key="1">
    <source>
        <dbReference type="ARBA" id="ARBA00011079"/>
    </source>
</evidence>